<organism evidence="1 2">
    <name type="scientific">Chitinophaga caseinilytica</name>
    <dbReference type="NCBI Taxonomy" id="2267521"/>
    <lineage>
        <taxon>Bacteria</taxon>
        <taxon>Pseudomonadati</taxon>
        <taxon>Bacteroidota</taxon>
        <taxon>Chitinophagia</taxon>
        <taxon>Chitinophagales</taxon>
        <taxon>Chitinophagaceae</taxon>
        <taxon>Chitinophaga</taxon>
    </lineage>
</organism>
<keyword evidence="2" id="KW-1185">Reference proteome</keyword>
<accession>A0ABZ2Z4V5</accession>
<proteinExistence type="predicted"/>
<reference evidence="1 2" key="1">
    <citation type="submission" date="2024-03" db="EMBL/GenBank/DDBJ databases">
        <title>Chitinophaga caseinilytica sp. nov., a casein hydrolysing bacterium isolated from forest soil.</title>
        <authorList>
            <person name="Lee D.S."/>
            <person name="Han D.M."/>
            <person name="Baek J.H."/>
            <person name="Choi D.G."/>
            <person name="Jeon J.H."/>
            <person name="Jeon C.O."/>
        </authorList>
    </citation>
    <scope>NUCLEOTIDE SEQUENCE [LARGE SCALE GENOMIC DNA]</scope>
    <source>
        <strain evidence="1 2">KACC 19118</strain>
    </source>
</reference>
<gene>
    <name evidence="1" type="ORF">WJU22_03210</name>
</gene>
<dbReference type="Proteomes" id="UP001449657">
    <property type="component" value="Chromosome"/>
</dbReference>
<protein>
    <submittedName>
        <fullName evidence="1">Uncharacterized protein</fullName>
    </submittedName>
</protein>
<dbReference type="RefSeq" id="WP_341841848.1">
    <property type="nucleotide sequence ID" value="NZ_CP149792.1"/>
</dbReference>
<sequence length="113" mass="13468">MNNDDFNIRWKKVEDLLTARFGKMPNFEGMLMMIGVQEVNLPKKKFTKEQKQDLMHVAVCVLLTRSGYFEPEGRDKDGWPHFKEIQPVPKMGMEEQERFLKEHIIDYFEEGEE</sequence>
<evidence type="ECO:0000313" key="1">
    <source>
        <dbReference type="EMBL" id="WZN47188.1"/>
    </source>
</evidence>
<evidence type="ECO:0000313" key="2">
    <source>
        <dbReference type="Proteomes" id="UP001449657"/>
    </source>
</evidence>
<name>A0ABZ2Z4V5_9BACT</name>
<dbReference type="EMBL" id="CP150096">
    <property type="protein sequence ID" value="WZN47188.1"/>
    <property type="molecule type" value="Genomic_DNA"/>
</dbReference>